<evidence type="ECO:0000313" key="5">
    <source>
        <dbReference type="Proteomes" id="UP000522163"/>
    </source>
</evidence>
<dbReference type="Pfam" id="PF13439">
    <property type="entry name" value="Glyco_transf_4"/>
    <property type="match status" value="1"/>
</dbReference>
<proteinExistence type="predicted"/>
<dbReference type="PANTHER" id="PTHR46401:SF2">
    <property type="entry name" value="GLYCOSYLTRANSFERASE WBBK-RELATED"/>
    <property type="match status" value="1"/>
</dbReference>
<dbReference type="GO" id="GO:0016757">
    <property type="term" value="F:glycosyltransferase activity"/>
    <property type="evidence" value="ECO:0007669"/>
    <property type="project" value="InterPro"/>
</dbReference>
<dbReference type="Proteomes" id="UP000522163">
    <property type="component" value="Unassembled WGS sequence"/>
</dbReference>
<keyword evidence="1 4" id="KW-0808">Transferase</keyword>
<dbReference type="AlphaFoldDB" id="A0A7W9W113"/>
<feature type="domain" description="Glycosyl transferase family 1" evidence="2">
    <location>
        <begin position="229"/>
        <end position="352"/>
    </location>
</feature>
<organism evidence="4 5">
    <name type="scientific">Oribacterium sinus</name>
    <dbReference type="NCBI Taxonomy" id="237576"/>
    <lineage>
        <taxon>Bacteria</taxon>
        <taxon>Bacillati</taxon>
        <taxon>Bacillota</taxon>
        <taxon>Clostridia</taxon>
        <taxon>Lachnospirales</taxon>
        <taxon>Lachnospiraceae</taxon>
        <taxon>Oribacterium</taxon>
    </lineage>
</organism>
<protein>
    <submittedName>
        <fullName evidence="4">Glycosyltransferase involved in cell wall biosynthesis</fullName>
    </submittedName>
</protein>
<dbReference type="InterPro" id="IPR028098">
    <property type="entry name" value="Glyco_trans_4-like_N"/>
</dbReference>
<dbReference type="PANTHER" id="PTHR46401">
    <property type="entry name" value="GLYCOSYLTRANSFERASE WBBK-RELATED"/>
    <property type="match status" value="1"/>
</dbReference>
<dbReference type="GO" id="GO:0009103">
    <property type="term" value="P:lipopolysaccharide biosynthetic process"/>
    <property type="evidence" value="ECO:0007669"/>
    <property type="project" value="TreeGrafter"/>
</dbReference>
<dbReference type="Pfam" id="PF00534">
    <property type="entry name" value="Glycos_transf_1"/>
    <property type="match status" value="1"/>
</dbReference>
<evidence type="ECO:0000259" key="2">
    <source>
        <dbReference type="Pfam" id="PF00534"/>
    </source>
</evidence>
<sequence>MKILSIITQKPSSTGSGIYLTEILKSYQHLGEEQAVICGVTKEDRLPDIPSVDFFPVYYESEELPYPVLGMSDEMPYNSTRYKDLTEEMLEQFERAFSKKLEEVMSVFSPDLILCHHLYLLTALVREKCPQIPIFAFCHNTDLRQMEKHDLEKERIVRNIQKLDKIFTPKEAQRQEVLRLYGVEPEKVINIGIGYNAEVLGLPTGDVLSPHGIPRRREIRTASGEKYVKGEYWDLLFAGKLGEKKGVFSLLRSLEALYQKGRKNFRLFMVGDNGNQEEKEAVYALAKTCSYPIHFLGRLDYSDLIPWYEFSDCFLLPSFFDAVPMTVIESLACGNKVVLTALEGLEDFFTENLPTAPIFFVELPPRKNADEIPEEVLPIFEERLEKQIAQCMDSEYSKMISMGNLSWDGIAEKVLSYLDFL</sequence>
<dbReference type="CDD" id="cd03801">
    <property type="entry name" value="GT4_PimA-like"/>
    <property type="match status" value="1"/>
</dbReference>
<accession>A0A7W9W113</accession>
<reference evidence="4 5" key="1">
    <citation type="submission" date="2020-08" db="EMBL/GenBank/DDBJ databases">
        <title>Genomic Encyclopedia of Type Strains, Phase IV (KMG-IV): sequencing the most valuable type-strain genomes for metagenomic binning, comparative biology and taxonomic classification.</title>
        <authorList>
            <person name="Goeker M."/>
        </authorList>
    </citation>
    <scope>NUCLEOTIDE SEQUENCE [LARGE SCALE GENOMIC DNA]</scope>
    <source>
        <strain evidence="4 5">DSM 17245</strain>
    </source>
</reference>
<dbReference type="Gene3D" id="3.40.50.2000">
    <property type="entry name" value="Glycogen Phosphorylase B"/>
    <property type="match status" value="2"/>
</dbReference>
<evidence type="ECO:0000259" key="3">
    <source>
        <dbReference type="Pfam" id="PF13439"/>
    </source>
</evidence>
<evidence type="ECO:0000313" key="4">
    <source>
        <dbReference type="EMBL" id="MBB6041466.1"/>
    </source>
</evidence>
<comment type="caution">
    <text evidence="4">The sequence shown here is derived from an EMBL/GenBank/DDBJ whole genome shotgun (WGS) entry which is preliminary data.</text>
</comment>
<dbReference type="GeneID" id="85014985"/>
<dbReference type="EMBL" id="JACHHH010000006">
    <property type="protein sequence ID" value="MBB6041466.1"/>
    <property type="molecule type" value="Genomic_DNA"/>
</dbReference>
<dbReference type="RefSeq" id="WP_183684075.1">
    <property type="nucleotide sequence ID" value="NZ_JACHHH010000006.1"/>
</dbReference>
<feature type="domain" description="Glycosyltransferase subfamily 4-like N-terminal" evidence="3">
    <location>
        <begin position="93"/>
        <end position="191"/>
    </location>
</feature>
<dbReference type="SUPFAM" id="SSF53756">
    <property type="entry name" value="UDP-Glycosyltransferase/glycogen phosphorylase"/>
    <property type="match status" value="1"/>
</dbReference>
<dbReference type="InterPro" id="IPR001296">
    <property type="entry name" value="Glyco_trans_1"/>
</dbReference>
<evidence type="ECO:0000256" key="1">
    <source>
        <dbReference type="ARBA" id="ARBA00022679"/>
    </source>
</evidence>
<gene>
    <name evidence="4" type="ORF">HNQ46_001446</name>
</gene>
<name>A0A7W9W113_9FIRM</name>